<feature type="non-terminal residue" evidence="1">
    <location>
        <position position="69"/>
    </location>
</feature>
<proteinExistence type="predicted"/>
<organism evidence="1 2">
    <name type="scientific">Populus deltoides</name>
    <name type="common">Eastern poplar</name>
    <name type="synonym">Eastern cottonwood</name>
    <dbReference type="NCBI Taxonomy" id="3696"/>
    <lineage>
        <taxon>Eukaryota</taxon>
        <taxon>Viridiplantae</taxon>
        <taxon>Streptophyta</taxon>
        <taxon>Embryophyta</taxon>
        <taxon>Tracheophyta</taxon>
        <taxon>Spermatophyta</taxon>
        <taxon>Magnoliopsida</taxon>
        <taxon>eudicotyledons</taxon>
        <taxon>Gunneridae</taxon>
        <taxon>Pentapetalae</taxon>
        <taxon>rosids</taxon>
        <taxon>fabids</taxon>
        <taxon>Malpighiales</taxon>
        <taxon>Salicaceae</taxon>
        <taxon>Saliceae</taxon>
        <taxon>Populus</taxon>
    </lineage>
</organism>
<sequence length="69" mass="8074">MNPDANATAHQLKDTDSRSWNVGLLNSTLYPFEVEQITYIPISWKLPEDKLIWHYSRDGKRCQEWIPGV</sequence>
<evidence type="ECO:0000313" key="1">
    <source>
        <dbReference type="EMBL" id="KAH8503910.1"/>
    </source>
</evidence>
<comment type="caution">
    <text evidence="1">The sequence shown here is derived from an EMBL/GenBank/DDBJ whole genome shotgun (WGS) entry which is preliminary data.</text>
</comment>
<dbReference type="EMBL" id="JACEGQ020000007">
    <property type="protein sequence ID" value="KAH8503910.1"/>
    <property type="molecule type" value="Genomic_DNA"/>
</dbReference>
<gene>
    <name evidence="1" type="ORF">H0E87_014957</name>
</gene>
<reference evidence="1" key="1">
    <citation type="journal article" date="2021" name="J. Hered.">
        <title>Genome Assembly of Salicaceae Populus deltoides (Eastern Cottonwood) I-69 Based on Nanopore Sequencing and Hi-C Technologies.</title>
        <authorList>
            <person name="Bai S."/>
            <person name="Wu H."/>
            <person name="Zhang J."/>
            <person name="Pan Z."/>
            <person name="Zhao W."/>
            <person name="Li Z."/>
            <person name="Tong C."/>
        </authorList>
    </citation>
    <scope>NUCLEOTIDE SEQUENCE</scope>
    <source>
        <tissue evidence="1">Leaf</tissue>
    </source>
</reference>
<accession>A0A8T2YFQ3</accession>
<evidence type="ECO:0000313" key="2">
    <source>
        <dbReference type="Proteomes" id="UP000807159"/>
    </source>
</evidence>
<name>A0A8T2YFQ3_POPDE</name>
<dbReference type="Proteomes" id="UP000807159">
    <property type="component" value="Chromosome 7"/>
</dbReference>
<protein>
    <submittedName>
        <fullName evidence="1">Uncharacterized protein</fullName>
    </submittedName>
</protein>
<dbReference type="AlphaFoldDB" id="A0A8T2YFQ3"/>
<keyword evidence="2" id="KW-1185">Reference proteome</keyword>